<dbReference type="InterPro" id="IPR011855">
    <property type="entry name" value="Phgtail_TP901_1"/>
</dbReference>
<evidence type="ECO:0000313" key="2">
    <source>
        <dbReference type="EMBL" id="MSS82113.1"/>
    </source>
</evidence>
<dbReference type="Proteomes" id="UP000441455">
    <property type="component" value="Unassembled WGS sequence"/>
</dbReference>
<dbReference type="Gene3D" id="4.10.410.40">
    <property type="match status" value="1"/>
</dbReference>
<evidence type="ECO:0000313" key="3">
    <source>
        <dbReference type="Proteomes" id="UP000441455"/>
    </source>
</evidence>
<protein>
    <submittedName>
        <fullName evidence="2">Phage tail protein</fullName>
    </submittedName>
</protein>
<dbReference type="EMBL" id="VULN01000007">
    <property type="protein sequence ID" value="MSS82113.1"/>
    <property type="molecule type" value="Genomic_DNA"/>
</dbReference>
<evidence type="ECO:0000256" key="1">
    <source>
        <dbReference type="SAM" id="MobiDB-lite"/>
    </source>
</evidence>
<dbReference type="Pfam" id="PF06199">
    <property type="entry name" value="Phage_tail_2"/>
    <property type="match status" value="1"/>
</dbReference>
<organism evidence="2 3">
    <name type="scientific">Acidaminococcus fermentans</name>
    <dbReference type="NCBI Taxonomy" id="905"/>
    <lineage>
        <taxon>Bacteria</taxon>
        <taxon>Bacillati</taxon>
        <taxon>Bacillota</taxon>
        <taxon>Negativicutes</taxon>
        <taxon>Acidaminococcales</taxon>
        <taxon>Acidaminococcaceae</taxon>
        <taxon>Acidaminococcus</taxon>
    </lineage>
</organism>
<dbReference type="OrthoDB" id="1624284at2"/>
<dbReference type="NCBIfam" id="NF047353">
    <property type="entry name" value="tube_lmo2291"/>
    <property type="match status" value="1"/>
</dbReference>
<proteinExistence type="predicted"/>
<accession>A0A6N7W0T3</accession>
<feature type="region of interest" description="Disordered" evidence="1">
    <location>
        <begin position="138"/>
        <end position="160"/>
    </location>
</feature>
<gene>
    <name evidence="2" type="ORF">FX155_05840</name>
</gene>
<dbReference type="RefSeq" id="WP_014128916.1">
    <property type="nucleotide sequence ID" value="NZ_JBNPKY010000008.1"/>
</dbReference>
<dbReference type="AlphaFoldDB" id="A0A6N7W0T3"/>
<name>A0A6N7W0T3_ACIFE</name>
<reference evidence="2 3" key="1">
    <citation type="submission" date="2019-08" db="EMBL/GenBank/DDBJ databases">
        <title>In-depth cultivation of the pig gut microbiome towards novel bacterial diversity and tailored functional studies.</title>
        <authorList>
            <person name="Wylensek D."/>
            <person name="Hitch T.C.A."/>
            <person name="Clavel T."/>
        </authorList>
    </citation>
    <scope>NUCLEOTIDE SEQUENCE [LARGE SCALE GENOMIC DNA]</scope>
    <source>
        <strain evidence="2 3">WCA-389-WT-5B</strain>
    </source>
</reference>
<sequence>MATTTFPSRSEASNTATAGKDYLIYLNAGESDTNPTWLLLGGQRSGDLTRQADEIDASSKTSSGWKSTIPGLRNWSLDLESVYLAGDKGAKFLEASFLAGKQVHIKFEYPDKSYVTGWGSVTECSLSTPHDDVATLSGTISGDGPLSDLKSADGATVTGG</sequence>
<comment type="caution">
    <text evidence="2">The sequence shown here is derived from an EMBL/GenBank/DDBJ whole genome shotgun (WGS) entry which is preliminary data.</text>
</comment>